<proteinExistence type="predicted"/>
<dbReference type="EMBL" id="LHXL01000080">
    <property type="protein sequence ID" value="KXA88792.1"/>
    <property type="molecule type" value="Genomic_DNA"/>
</dbReference>
<dbReference type="AlphaFoldDB" id="A0A133U3M5"/>
<dbReference type="Proteomes" id="UP000070589">
    <property type="component" value="Unassembled WGS sequence"/>
</dbReference>
<accession>A0A133U3M5</accession>
<sequence length="64" mass="7836">MPEFAEVFCPNCGELVALFDLDKERFENKKFFRDHLQDKHRFSKLQAREFVRLLENRWRWFGGG</sequence>
<evidence type="ECO:0000313" key="1">
    <source>
        <dbReference type="EMBL" id="KXA88792.1"/>
    </source>
</evidence>
<gene>
    <name evidence="1" type="ORF">AKJ62_04465</name>
</gene>
<keyword evidence="2" id="KW-1185">Reference proteome</keyword>
<protein>
    <submittedName>
        <fullName evidence="1">Uncharacterized protein</fullName>
    </submittedName>
</protein>
<reference evidence="1 2" key="1">
    <citation type="journal article" date="2016" name="Sci. Rep.">
        <title>Metabolic traits of an uncultured archaeal lineage -MSBL1- from brine pools of the Red Sea.</title>
        <authorList>
            <person name="Mwirichia R."/>
            <person name="Alam I."/>
            <person name="Rashid M."/>
            <person name="Vinu M."/>
            <person name="Ba-Alawi W."/>
            <person name="Anthony Kamau A."/>
            <person name="Kamanda Ngugi D."/>
            <person name="Goker M."/>
            <person name="Klenk H.P."/>
            <person name="Bajic V."/>
            <person name="Stingl U."/>
        </authorList>
    </citation>
    <scope>NUCLEOTIDE SEQUENCE [LARGE SCALE GENOMIC DNA]</scope>
    <source>
        <strain evidence="1">SCGC-AAA259D14</strain>
    </source>
</reference>
<comment type="caution">
    <text evidence="1">The sequence shown here is derived from an EMBL/GenBank/DDBJ whole genome shotgun (WGS) entry which is preliminary data.</text>
</comment>
<evidence type="ECO:0000313" key="2">
    <source>
        <dbReference type="Proteomes" id="UP000070589"/>
    </source>
</evidence>
<organism evidence="1 2">
    <name type="scientific">candidate division MSBL1 archaeon SCGC-AAA259D14</name>
    <dbReference type="NCBI Taxonomy" id="1698261"/>
    <lineage>
        <taxon>Archaea</taxon>
        <taxon>Methanobacteriati</taxon>
        <taxon>Methanobacteriota</taxon>
        <taxon>candidate division MSBL1</taxon>
    </lineage>
</organism>
<name>A0A133U3M5_9EURY</name>